<dbReference type="NCBIfam" id="TIGR01509">
    <property type="entry name" value="HAD-SF-IA-v3"/>
    <property type="match status" value="1"/>
</dbReference>
<dbReference type="SUPFAM" id="SSF56784">
    <property type="entry name" value="HAD-like"/>
    <property type="match status" value="1"/>
</dbReference>
<dbReference type="eggNOG" id="COG0637">
    <property type="taxonomic scope" value="Bacteria"/>
</dbReference>
<dbReference type="InterPro" id="IPR006439">
    <property type="entry name" value="HAD-SF_hydro_IA"/>
</dbReference>
<name>A0A0R2HVG5_CARDV</name>
<organism evidence="1 2">
    <name type="scientific">Carnobacterium divergens DSM 20623</name>
    <dbReference type="NCBI Taxonomy" id="1449336"/>
    <lineage>
        <taxon>Bacteria</taxon>
        <taxon>Bacillati</taxon>
        <taxon>Bacillota</taxon>
        <taxon>Bacilli</taxon>
        <taxon>Lactobacillales</taxon>
        <taxon>Carnobacteriaceae</taxon>
        <taxon>Carnobacterium</taxon>
    </lineage>
</organism>
<dbReference type="Gene3D" id="1.10.150.240">
    <property type="entry name" value="Putative phosphatase, domain 2"/>
    <property type="match status" value="1"/>
</dbReference>
<evidence type="ECO:0000313" key="1">
    <source>
        <dbReference type="EMBL" id="KRN54581.1"/>
    </source>
</evidence>
<dbReference type="InterPro" id="IPR023214">
    <property type="entry name" value="HAD_sf"/>
</dbReference>
<gene>
    <name evidence="1" type="ORF">IV74_GL002165</name>
</gene>
<dbReference type="SFLD" id="SFLDS00003">
    <property type="entry name" value="Haloacid_Dehalogenase"/>
    <property type="match status" value="1"/>
</dbReference>
<dbReference type="Gene3D" id="3.40.50.1000">
    <property type="entry name" value="HAD superfamily/HAD-like"/>
    <property type="match status" value="1"/>
</dbReference>
<dbReference type="GO" id="GO:0016787">
    <property type="term" value="F:hydrolase activity"/>
    <property type="evidence" value="ECO:0007669"/>
    <property type="project" value="UniProtKB-KW"/>
</dbReference>
<dbReference type="Proteomes" id="UP000051658">
    <property type="component" value="Unassembled WGS sequence"/>
</dbReference>
<dbReference type="PATRIC" id="fig|1449336.4.peg.2203"/>
<dbReference type="InterPro" id="IPR041492">
    <property type="entry name" value="HAD_2"/>
</dbReference>
<dbReference type="AlphaFoldDB" id="A0A0R2HVG5"/>
<evidence type="ECO:0000313" key="2">
    <source>
        <dbReference type="Proteomes" id="UP000051658"/>
    </source>
</evidence>
<dbReference type="InterPro" id="IPR036412">
    <property type="entry name" value="HAD-like_sf"/>
</dbReference>
<proteinExistence type="predicted"/>
<dbReference type="EMBL" id="JQBS01000035">
    <property type="protein sequence ID" value="KRN54581.1"/>
    <property type="molecule type" value="Genomic_DNA"/>
</dbReference>
<keyword evidence="1" id="KW-0378">Hydrolase</keyword>
<dbReference type="InterPro" id="IPR023198">
    <property type="entry name" value="PGP-like_dom2"/>
</dbReference>
<dbReference type="NCBIfam" id="TIGR01549">
    <property type="entry name" value="HAD-SF-IA-v1"/>
    <property type="match status" value="1"/>
</dbReference>
<keyword evidence="2" id="KW-1185">Reference proteome</keyword>
<dbReference type="Pfam" id="PF13419">
    <property type="entry name" value="HAD_2"/>
    <property type="match status" value="1"/>
</dbReference>
<protein>
    <submittedName>
        <fullName evidence="1">Hydrolase MhqD</fullName>
    </submittedName>
</protein>
<reference evidence="1 2" key="1">
    <citation type="journal article" date="2015" name="Genome Announc.">
        <title>Expanding the biotechnology potential of lactobacilli through comparative genomics of 213 strains and associated genera.</title>
        <authorList>
            <person name="Sun Z."/>
            <person name="Harris H.M."/>
            <person name="McCann A."/>
            <person name="Guo C."/>
            <person name="Argimon S."/>
            <person name="Zhang W."/>
            <person name="Yang X."/>
            <person name="Jeffery I.B."/>
            <person name="Cooney J.C."/>
            <person name="Kagawa T.F."/>
            <person name="Liu W."/>
            <person name="Song Y."/>
            <person name="Salvetti E."/>
            <person name="Wrobel A."/>
            <person name="Rasinkangas P."/>
            <person name="Parkhill J."/>
            <person name="Rea M.C."/>
            <person name="O'Sullivan O."/>
            <person name="Ritari J."/>
            <person name="Douillard F.P."/>
            <person name="Paul Ross R."/>
            <person name="Yang R."/>
            <person name="Briner A.E."/>
            <person name="Felis G.E."/>
            <person name="de Vos W.M."/>
            <person name="Barrangou R."/>
            <person name="Klaenhammer T.R."/>
            <person name="Caufield P.W."/>
            <person name="Cui Y."/>
            <person name="Zhang H."/>
            <person name="O'Toole P.W."/>
        </authorList>
    </citation>
    <scope>NUCLEOTIDE SEQUENCE [LARGE SCALE GENOMIC DNA]</scope>
    <source>
        <strain evidence="1 2">DSM 20623</strain>
    </source>
</reference>
<dbReference type="SFLD" id="SFLDG01135">
    <property type="entry name" value="C1.5.6:_HAD__Beta-PGM__Phospha"/>
    <property type="match status" value="1"/>
</dbReference>
<accession>A0A0R2HVG5</accession>
<dbReference type="PANTHER" id="PTHR18901:SF38">
    <property type="entry name" value="PSEUDOURIDINE-5'-PHOSPHATASE"/>
    <property type="match status" value="1"/>
</dbReference>
<comment type="caution">
    <text evidence="1">The sequence shown here is derived from an EMBL/GenBank/DDBJ whole genome shotgun (WGS) entry which is preliminary data.</text>
</comment>
<dbReference type="CDD" id="cd07505">
    <property type="entry name" value="HAD_BPGM-like"/>
    <property type="match status" value="1"/>
</dbReference>
<dbReference type="SFLD" id="SFLDG01129">
    <property type="entry name" value="C1.5:_HAD__Beta-PGM__Phosphata"/>
    <property type="match status" value="1"/>
</dbReference>
<dbReference type="PANTHER" id="PTHR18901">
    <property type="entry name" value="2-DEOXYGLUCOSE-6-PHOSPHATE PHOSPHATASE 2"/>
    <property type="match status" value="1"/>
</dbReference>
<sequence>MEILKKIEAVIFDMDGLIFDTETLYYRANQEISDEIGLDFTYDYYLKYVGTSDEELHENLYRDFKDEEKVAHLIQEGRKRVEEIVRRDGLIIKEGFMELLNYLEEKNIKKVVASSNLKEMIHLFIEREALTGRFDYIVSGDEVKRAKPDPEIFEKAWSGLGVAKENTLILEDSINGIRAAFDAGIDVIMVPDLIPPGEEAVEKTLEIYENLTIVKAYIDQQNKR</sequence>